<keyword evidence="2" id="KW-1003">Cell membrane</keyword>
<dbReference type="Pfam" id="PF03772">
    <property type="entry name" value="Competence"/>
    <property type="match status" value="1"/>
</dbReference>
<dbReference type="InterPro" id="IPR004477">
    <property type="entry name" value="ComEC_N"/>
</dbReference>
<feature type="transmembrane region" description="Helical" evidence="6">
    <location>
        <begin position="221"/>
        <end position="244"/>
    </location>
</feature>
<keyword evidence="4 6" id="KW-1133">Transmembrane helix</keyword>
<feature type="transmembrane region" description="Helical" evidence="6">
    <location>
        <begin position="286"/>
        <end position="308"/>
    </location>
</feature>
<evidence type="ECO:0000256" key="2">
    <source>
        <dbReference type="ARBA" id="ARBA00022475"/>
    </source>
</evidence>
<keyword evidence="9" id="KW-1185">Reference proteome</keyword>
<comment type="subcellular location">
    <subcellularLocation>
        <location evidence="1">Cell membrane</location>
        <topology evidence="1">Multi-pass membrane protein</topology>
    </subcellularLocation>
</comment>
<dbReference type="InterPro" id="IPR052159">
    <property type="entry name" value="Competence_DNA_uptake"/>
</dbReference>
<dbReference type="KEGG" id="bre:BRE_595"/>
<evidence type="ECO:0000259" key="7">
    <source>
        <dbReference type="Pfam" id="PF03772"/>
    </source>
</evidence>
<sequence>MINYRYINTRLSNFIILNTKMISHINDLIYLKHTFKKRFLVIFLFIISALSLSIRYYLKLNLIYLNIILILIFIIKKNAHLSLTFIINTSLLIIFEISLIFNILENNYYQITNITIYISKYKNVKIEAIDGFGQNYKFIFKNIENEYNIGDIVKIQNNKIQCIKKPLLVKLRKKYNKLINKFLNSISIKYSHFLKAILTNNKSEITTYEKHLFQKAGLSHILVISGLHFYLIYIILNYLLSIIINYKLKYTIIIIILLNYLILTGLSPSALRAFIILKTFIIYKLIYGKINLFSTLSISFIINAIIFPYTLSSISFQLSYLSVIGICISIALNKRYNLNKIIYPMLTTFLIQILTAPILYINDLNIQPISILSNIIVTPLILIFFIITIFSLLTYATSTNLFLFFDLINSYIFKTIKNTITIFSKVEVINNSNIGIFLILSTMILSYLIYKLEQEKYYRENIKNS</sequence>
<keyword evidence="3 6" id="KW-0812">Transmembrane</keyword>
<evidence type="ECO:0000256" key="6">
    <source>
        <dbReference type="SAM" id="Phobius"/>
    </source>
</evidence>
<feature type="transmembrane region" description="Helical" evidence="6">
    <location>
        <begin position="341"/>
        <end position="361"/>
    </location>
</feature>
<dbReference type="PANTHER" id="PTHR30619">
    <property type="entry name" value="DNA INTERNALIZATION/COMPETENCE PROTEIN COMEC/REC2"/>
    <property type="match status" value="1"/>
</dbReference>
<feature type="domain" description="ComEC/Rec2-related protein" evidence="7">
    <location>
        <begin position="198"/>
        <end position="448"/>
    </location>
</feature>
<dbReference type="HOGENOM" id="CLU_656661_0_0_12"/>
<evidence type="ECO:0000313" key="9">
    <source>
        <dbReference type="Proteomes" id="UP000000612"/>
    </source>
</evidence>
<protein>
    <submittedName>
        <fullName evidence="8">Competence locus E, putative</fullName>
    </submittedName>
</protein>
<gene>
    <name evidence="8" type="ordered locus">BRE_595</name>
</gene>
<name>B5RPT9_BORRA</name>
<dbReference type="PANTHER" id="PTHR30619:SF7">
    <property type="entry name" value="BETA-LACTAMASE DOMAIN PROTEIN"/>
    <property type="match status" value="1"/>
</dbReference>
<dbReference type="Proteomes" id="UP000000612">
    <property type="component" value="Chromosome"/>
</dbReference>
<dbReference type="NCBIfam" id="TIGR00360">
    <property type="entry name" value="ComEC_N-term"/>
    <property type="match status" value="1"/>
</dbReference>
<feature type="transmembrane region" description="Helical" evidence="6">
    <location>
        <begin position="250"/>
        <end position="274"/>
    </location>
</feature>
<feature type="transmembrane region" description="Helical" evidence="6">
    <location>
        <begin position="428"/>
        <end position="450"/>
    </location>
</feature>
<keyword evidence="5 6" id="KW-0472">Membrane</keyword>
<proteinExistence type="predicted"/>
<feature type="transmembrane region" description="Helical" evidence="6">
    <location>
        <begin position="314"/>
        <end position="332"/>
    </location>
</feature>
<evidence type="ECO:0000256" key="1">
    <source>
        <dbReference type="ARBA" id="ARBA00004651"/>
    </source>
</evidence>
<accession>B5RPT9</accession>
<dbReference type="AlphaFoldDB" id="B5RPT9"/>
<organism evidence="8 9">
    <name type="scientific">Borrelia recurrentis (strain A1)</name>
    <dbReference type="NCBI Taxonomy" id="412418"/>
    <lineage>
        <taxon>Bacteria</taxon>
        <taxon>Pseudomonadati</taxon>
        <taxon>Spirochaetota</taxon>
        <taxon>Spirochaetia</taxon>
        <taxon>Spirochaetales</taxon>
        <taxon>Borreliaceae</taxon>
        <taxon>Borrelia</taxon>
    </lineage>
</organism>
<dbReference type="EMBL" id="CP000993">
    <property type="protein sequence ID" value="ACH94823.1"/>
    <property type="molecule type" value="Genomic_DNA"/>
</dbReference>
<feature type="transmembrane region" description="Helical" evidence="6">
    <location>
        <begin position="381"/>
        <end position="407"/>
    </location>
</feature>
<evidence type="ECO:0000256" key="5">
    <source>
        <dbReference type="ARBA" id="ARBA00023136"/>
    </source>
</evidence>
<evidence type="ECO:0000256" key="3">
    <source>
        <dbReference type="ARBA" id="ARBA00022692"/>
    </source>
</evidence>
<evidence type="ECO:0000256" key="4">
    <source>
        <dbReference type="ARBA" id="ARBA00022989"/>
    </source>
</evidence>
<feature type="transmembrane region" description="Helical" evidence="6">
    <location>
        <begin position="85"/>
        <end position="104"/>
    </location>
</feature>
<feature type="transmembrane region" description="Helical" evidence="6">
    <location>
        <begin position="39"/>
        <end position="58"/>
    </location>
</feature>
<reference evidence="8 9" key="1">
    <citation type="journal article" date="2008" name="PLoS Genet.">
        <title>The genome of Borrelia recurrentis, the agent of deadly louse-borne relapsing fever, is a degraded subset of tick-borne Borrelia duttonii.</title>
        <authorList>
            <person name="Lescot M."/>
            <person name="Audic S."/>
            <person name="Robert C."/>
            <person name="Nguyen T.T."/>
            <person name="Blanc G."/>
            <person name="Cutler S.J."/>
            <person name="Wincker P."/>
            <person name="Couloux A."/>
            <person name="Claverie J.-M."/>
            <person name="Raoult D."/>
            <person name="Drancourt M."/>
        </authorList>
    </citation>
    <scope>NUCLEOTIDE SEQUENCE [LARGE SCALE GENOMIC DNA]</scope>
    <source>
        <strain evidence="8 9">A1</strain>
    </source>
</reference>
<evidence type="ECO:0000313" key="8">
    <source>
        <dbReference type="EMBL" id="ACH94823.1"/>
    </source>
</evidence>
<dbReference type="GO" id="GO:0005886">
    <property type="term" value="C:plasma membrane"/>
    <property type="evidence" value="ECO:0007669"/>
    <property type="project" value="UniProtKB-SubCell"/>
</dbReference>